<dbReference type="Pfam" id="PF00076">
    <property type="entry name" value="RRM_1"/>
    <property type="match status" value="1"/>
</dbReference>
<dbReference type="GO" id="GO:0003729">
    <property type="term" value="F:mRNA binding"/>
    <property type="evidence" value="ECO:0007669"/>
    <property type="project" value="TreeGrafter"/>
</dbReference>
<organism evidence="5 6">
    <name type="scientific">Auxenochlorella protothecoides</name>
    <name type="common">Green microalga</name>
    <name type="synonym">Chlorella protothecoides</name>
    <dbReference type="NCBI Taxonomy" id="3075"/>
    <lineage>
        <taxon>Eukaryota</taxon>
        <taxon>Viridiplantae</taxon>
        <taxon>Chlorophyta</taxon>
        <taxon>core chlorophytes</taxon>
        <taxon>Trebouxiophyceae</taxon>
        <taxon>Chlorellales</taxon>
        <taxon>Chlorellaceae</taxon>
        <taxon>Auxenochlorella</taxon>
    </lineage>
</organism>
<dbReference type="STRING" id="3075.A0A087SI41"/>
<dbReference type="EMBL" id="KL662117">
    <property type="protein sequence ID" value="KFM25395.1"/>
    <property type="molecule type" value="Genomic_DNA"/>
</dbReference>
<dbReference type="InterPro" id="IPR035979">
    <property type="entry name" value="RBD_domain_sf"/>
</dbReference>
<dbReference type="SMART" id="SM00360">
    <property type="entry name" value="RRM"/>
    <property type="match status" value="1"/>
</dbReference>
<dbReference type="InterPro" id="IPR012677">
    <property type="entry name" value="Nucleotide-bd_a/b_plait_sf"/>
</dbReference>
<dbReference type="PANTHER" id="PTHR23003">
    <property type="entry name" value="RNA RECOGNITION MOTIF RRM DOMAIN CONTAINING PROTEIN"/>
    <property type="match status" value="1"/>
</dbReference>
<evidence type="ECO:0000256" key="3">
    <source>
        <dbReference type="SAM" id="MobiDB-lite"/>
    </source>
</evidence>
<keyword evidence="1 2" id="KW-0694">RNA-binding</keyword>
<evidence type="ECO:0000313" key="6">
    <source>
        <dbReference type="Proteomes" id="UP000028924"/>
    </source>
</evidence>
<dbReference type="GO" id="GO:1990904">
    <property type="term" value="C:ribonucleoprotein complex"/>
    <property type="evidence" value="ECO:0007669"/>
    <property type="project" value="TreeGrafter"/>
</dbReference>
<dbReference type="eggNOG" id="KOG4212">
    <property type="taxonomic scope" value="Eukaryota"/>
</dbReference>
<feature type="non-terminal residue" evidence="5">
    <location>
        <position position="143"/>
    </location>
</feature>
<accession>A0A087SI41</accession>
<keyword evidence="6" id="KW-1185">Reference proteome</keyword>
<name>A0A087SI41_AUXPR</name>
<evidence type="ECO:0000313" key="5">
    <source>
        <dbReference type="EMBL" id="KFM25395.1"/>
    </source>
</evidence>
<dbReference type="RefSeq" id="XP_011398290.1">
    <property type="nucleotide sequence ID" value="XM_011399988.1"/>
</dbReference>
<protein>
    <submittedName>
        <fullName evidence="5">Putative RNA-binding protein</fullName>
    </submittedName>
</protein>
<proteinExistence type="predicted"/>
<dbReference type="Gene3D" id="3.30.70.330">
    <property type="match status" value="1"/>
</dbReference>
<evidence type="ECO:0000259" key="4">
    <source>
        <dbReference type="PROSITE" id="PS50102"/>
    </source>
</evidence>
<dbReference type="AlphaFoldDB" id="A0A087SI41"/>
<dbReference type="InterPro" id="IPR000504">
    <property type="entry name" value="RRM_dom"/>
</dbReference>
<evidence type="ECO:0000256" key="2">
    <source>
        <dbReference type="PROSITE-ProRule" id="PRU00176"/>
    </source>
</evidence>
<dbReference type="Proteomes" id="UP000028924">
    <property type="component" value="Unassembled WGS sequence"/>
</dbReference>
<feature type="domain" description="RRM" evidence="4">
    <location>
        <begin position="11"/>
        <end position="88"/>
    </location>
</feature>
<dbReference type="OrthoDB" id="439808at2759"/>
<dbReference type="InterPro" id="IPR050374">
    <property type="entry name" value="RRT5_SRSF_SR"/>
</dbReference>
<dbReference type="GeneID" id="23614395"/>
<sequence length="143" mass="15878">MAEEEVMRVGRRVYVSNLAWKSSWQDLKDHFRSVGEVVYSNVIKDESGRSKGWGIVEFAQPEEAVAAISTLNGTDLGGRTILVREDREDRCQLQLLEAQAWRHPIVAQPLSSSTTAPRPPTSSRPSSGTSASTGFQYLVKWQG</sequence>
<dbReference type="GO" id="GO:0005634">
    <property type="term" value="C:nucleus"/>
    <property type="evidence" value="ECO:0007669"/>
    <property type="project" value="TreeGrafter"/>
</dbReference>
<feature type="region of interest" description="Disordered" evidence="3">
    <location>
        <begin position="107"/>
        <end position="134"/>
    </location>
</feature>
<dbReference type="PANTHER" id="PTHR23003:SF3">
    <property type="entry name" value="FI21236P1-RELATED"/>
    <property type="match status" value="1"/>
</dbReference>
<reference evidence="5 6" key="1">
    <citation type="journal article" date="2014" name="BMC Genomics">
        <title>Oil accumulation mechanisms of the oleaginous microalga Chlorella protothecoides revealed through its genome, transcriptomes, and proteomes.</title>
        <authorList>
            <person name="Gao C."/>
            <person name="Wang Y."/>
            <person name="Shen Y."/>
            <person name="Yan D."/>
            <person name="He X."/>
            <person name="Dai J."/>
            <person name="Wu Q."/>
        </authorList>
    </citation>
    <scope>NUCLEOTIDE SEQUENCE [LARGE SCALE GENOMIC DNA]</scope>
    <source>
        <strain evidence="5 6">0710</strain>
    </source>
</reference>
<feature type="compositionally biased region" description="Low complexity" evidence="3">
    <location>
        <begin position="123"/>
        <end position="134"/>
    </location>
</feature>
<evidence type="ECO:0000256" key="1">
    <source>
        <dbReference type="ARBA" id="ARBA00022884"/>
    </source>
</evidence>
<gene>
    <name evidence="5" type="ORF">F751_3004</name>
</gene>
<dbReference type="PROSITE" id="PS50102">
    <property type="entry name" value="RRM"/>
    <property type="match status" value="1"/>
</dbReference>
<dbReference type="SUPFAM" id="SSF54928">
    <property type="entry name" value="RNA-binding domain, RBD"/>
    <property type="match status" value="1"/>
</dbReference>
<dbReference type="GO" id="GO:0005737">
    <property type="term" value="C:cytoplasm"/>
    <property type="evidence" value="ECO:0007669"/>
    <property type="project" value="TreeGrafter"/>
</dbReference>